<dbReference type="OrthoDB" id="9946895at2759"/>
<evidence type="ECO:0000256" key="1">
    <source>
        <dbReference type="ARBA" id="ARBA00010495"/>
    </source>
</evidence>
<evidence type="ECO:0000256" key="4">
    <source>
        <dbReference type="SAM" id="Coils"/>
    </source>
</evidence>
<organism evidence="6 7">
    <name type="scientific">Brachionus calyciflorus</name>
    <dbReference type="NCBI Taxonomy" id="104777"/>
    <lineage>
        <taxon>Eukaryota</taxon>
        <taxon>Metazoa</taxon>
        <taxon>Spiralia</taxon>
        <taxon>Gnathifera</taxon>
        <taxon>Rotifera</taxon>
        <taxon>Eurotatoria</taxon>
        <taxon>Monogononta</taxon>
        <taxon>Pseudotrocha</taxon>
        <taxon>Ploima</taxon>
        <taxon>Brachionidae</taxon>
        <taxon>Brachionus</taxon>
    </lineage>
</organism>
<dbReference type="InterPro" id="IPR026246">
    <property type="entry name" value="Fsip1"/>
</dbReference>
<evidence type="ECO:0000256" key="2">
    <source>
        <dbReference type="ARBA" id="ARBA00019480"/>
    </source>
</evidence>
<comment type="caution">
    <text evidence="6">The sequence shown here is derived from an EMBL/GenBank/DDBJ whole genome shotgun (WGS) entry which is preliminary data.</text>
</comment>
<feature type="compositionally biased region" description="Acidic residues" evidence="5">
    <location>
        <begin position="43"/>
        <end position="68"/>
    </location>
</feature>
<accession>A0A813P0Y3</accession>
<feature type="coiled-coil region" evidence="4">
    <location>
        <begin position="302"/>
        <end position="329"/>
    </location>
</feature>
<dbReference type="PANTHER" id="PTHR22012:SF2">
    <property type="entry name" value="FIBROUS SHEATH-INTERACTING PROTEIN 1"/>
    <property type="match status" value="1"/>
</dbReference>
<feature type="compositionally biased region" description="Low complexity" evidence="5">
    <location>
        <begin position="259"/>
        <end position="271"/>
    </location>
</feature>
<dbReference type="AlphaFoldDB" id="A0A813P0Y3"/>
<name>A0A813P0Y3_9BILA</name>
<feature type="compositionally biased region" description="Basic and acidic residues" evidence="5">
    <location>
        <begin position="85"/>
        <end position="96"/>
    </location>
</feature>
<feature type="compositionally biased region" description="Polar residues" evidence="5">
    <location>
        <begin position="70"/>
        <end position="84"/>
    </location>
</feature>
<feature type="compositionally biased region" description="Polar residues" evidence="5">
    <location>
        <begin position="242"/>
        <end position="258"/>
    </location>
</feature>
<feature type="region of interest" description="Disordered" evidence="5">
    <location>
        <begin position="34"/>
        <end position="96"/>
    </location>
</feature>
<evidence type="ECO:0000313" key="6">
    <source>
        <dbReference type="EMBL" id="CAF0747365.1"/>
    </source>
</evidence>
<evidence type="ECO:0000256" key="5">
    <source>
        <dbReference type="SAM" id="MobiDB-lite"/>
    </source>
</evidence>
<proteinExistence type="inferred from homology"/>
<keyword evidence="7" id="KW-1185">Reference proteome</keyword>
<dbReference type="PANTHER" id="PTHR22012">
    <property type="entry name" value="FIBROUS SHEATH INTERACTING PROTEIN 1"/>
    <property type="match status" value="1"/>
</dbReference>
<dbReference type="PRINTS" id="PR02075">
    <property type="entry name" value="FIBSHEATHIP1"/>
</dbReference>
<sequence length="687" mass="79208">MNEGQEDIFDEFRPKYLDVEGRDSIDTLELLKESTEVSLGNQENDDDKFDIDEDETLEEEDDDEDLDYNNEPNSQTNSFVSSSQNDEKQSQPLAIEHKKLNDEYFKNLKDDDDVETSDLDHLEPKLREAWIQMRRLDKKLDLVSKKERQVKRETFALIQKNRAELELLRLNGEHKESKLETENTAHFLALTNVDLDEDFEKDFSSNESETLTPVFKTQIPDLNESDLNDSSRLSMPKKASIENKTNLPSKSDVSSNFTKSSKAKSSLNSKSNIAQNKKSQEKNFIKRNIKLAQDAGGALAMTDEEKQRLNEILLDLDNLENNDKNKNNLGIMNGGDNSTLLVEYNPMSVNLAEGDGFTPNHDELEKLKRINTALEKRNYSRNTSSRVSGMLSQSQFSNFHVIEPESYYPLTSSESKQIKLNDEFDENEFGDKFIREARISREQEVRLKYLDSQLEKIKCLNYESETISTPETRTESVVSVVSEDQLKKLIDEYYNENSQNIIENGNREMLKLETLIEESDHNGEESDVSMPKINDDIIQKLLNEAKNEGLYQIVESTRTISEMESEHSFYEEALESIKEREKFWTQRKNSNLEHQVPETEHTISSFEPENNEQIPLESMRRISSKSSLNSSNQFQNENKSIINTLPPLVNKNDYSDLQRDNSRLSISSLSSTSSTPFPKIDSRYLPK</sequence>
<feature type="region of interest" description="Disordered" evidence="5">
    <location>
        <begin position="221"/>
        <end position="280"/>
    </location>
</feature>
<feature type="coiled-coil region" evidence="4">
    <location>
        <begin position="133"/>
        <end position="180"/>
    </location>
</feature>
<feature type="compositionally biased region" description="Polar residues" evidence="5">
    <location>
        <begin position="602"/>
        <end position="612"/>
    </location>
</feature>
<dbReference type="EMBL" id="CAJNOC010000338">
    <property type="protein sequence ID" value="CAF0747365.1"/>
    <property type="molecule type" value="Genomic_DNA"/>
</dbReference>
<feature type="compositionally biased region" description="Low complexity" evidence="5">
    <location>
        <begin position="663"/>
        <end position="675"/>
    </location>
</feature>
<evidence type="ECO:0000256" key="3">
    <source>
        <dbReference type="ARBA" id="ARBA00023054"/>
    </source>
</evidence>
<feature type="region of interest" description="Disordered" evidence="5">
    <location>
        <begin position="589"/>
        <end position="612"/>
    </location>
</feature>
<keyword evidence="3 4" id="KW-0175">Coiled coil</keyword>
<reference evidence="6" key="1">
    <citation type="submission" date="2021-02" db="EMBL/GenBank/DDBJ databases">
        <authorList>
            <person name="Nowell W R."/>
        </authorList>
    </citation>
    <scope>NUCLEOTIDE SEQUENCE</scope>
    <source>
        <strain evidence="6">Ploen Becks lab</strain>
    </source>
</reference>
<protein>
    <recommendedName>
        <fullName evidence="2">Fibrous sheath-interacting protein 1</fullName>
    </recommendedName>
</protein>
<feature type="region of interest" description="Disordered" evidence="5">
    <location>
        <begin position="663"/>
        <end position="687"/>
    </location>
</feature>
<dbReference type="Proteomes" id="UP000663879">
    <property type="component" value="Unassembled WGS sequence"/>
</dbReference>
<gene>
    <name evidence="6" type="ORF">OXX778_LOCUS3726</name>
</gene>
<dbReference type="Pfam" id="PF15554">
    <property type="entry name" value="FSIP1"/>
    <property type="match status" value="1"/>
</dbReference>
<comment type="similarity">
    <text evidence="1">Belongs to the FSIP1 family.</text>
</comment>
<evidence type="ECO:0000313" key="7">
    <source>
        <dbReference type="Proteomes" id="UP000663879"/>
    </source>
</evidence>